<keyword evidence="1" id="KW-0472">Membrane</keyword>
<reference evidence="2" key="1">
    <citation type="submission" date="2021-01" db="EMBL/GenBank/DDBJ databases">
        <title>Whole genome shotgun sequence of Cellulomonas pakistanensis NBRC 110800.</title>
        <authorList>
            <person name="Komaki H."/>
            <person name="Tamura T."/>
        </authorList>
    </citation>
    <scope>NUCLEOTIDE SEQUENCE</scope>
    <source>
        <strain evidence="2">NBRC 110800</strain>
    </source>
</reference>
<protein>
    <submittedName>
        <fullName evidence="2">Membrane protein</fullName>
    </submittedName>
</protein>
<comment type="caution">
    <text evidence="2">The sequence shown here is derived from an EMBL/GenBank/DDBJ whole genome shotgun (WGS) entry which is preliminary data.</text>
</comment>
<evidence type="ECO:0000313" key="3">
    <source>
        <dbReference type="Proteomes" id="UP000642125"/>
    </source>
</evidence>
<dbReference type="RefSeq" id="WP_203669944.1">
    <property type="nucleotide sequence ID" value="NZ_BONO01000030.1"/>
</dbReference>
<keyword evidence="1" id="KW-0812">Transmembrane</keyword>
<feature type="transmembrane region" description="Helical" evidence="1">
    <location>
        <begin position="12"/>
        <end position="33"/>
    </location>
</feature>
<evidence type="ECO:0000256" key="1">
    <source>
        <dbReference type="SAM" id="Phobius"/>
    </source>
</evidence>
<dbReference type="AlphaFoldDB" id="A0A919U4U9"/>
<proteinExistence type="predicted"/>
<sequence>MADEGRGGGRRRTGLVAAVALTALLGLYLWLVAGRAVALIRTGEPVGVGLGLAFALLPLLMLGLVAREWLLAVDVQRMADTLAARGELPVDDLPRSPGGRIDRAAAGVQFEAARAEAEAAATGDWGVWYRLAFAYDAAGDRKRARAALRHASRIHRGRAPAGEDPRGLA</sequence>
<dbReference type="EMBL" id="BONO01000030">
    <property type="protein sequence ID" value="GIG37871.1"/>
    <property type="molecule type" value="Genomic_DNA"/>
</dbReference>
<keyword evidence="1" id="KW-1133">Transmembrane helix</keyword>
<name>A0A919U4U9_9CELL</name>
<evidence type="ECO:0000313" key="2">
    <source>
        <dbReference type="EMBL" id="GIG37871.1"/>
    </source>
</evidence>
<gene>
    <name evidence="2" type="ORF">Cpa01nite_32520</name>
</gene>
<dbReference type="Proteomes" id="UP000642125">
    <property type="component" value="Unassembled WGS sequence"/>
</dbReference>
<accession>A0A919U4U9</accession>
<feature type="transmembrane region" description="Helical" evidence="1">
    <location>
        <begin position="45"/>
        <end position="66"/>
    </location>
</feature>
<keyword evidence="3" id="KW-1185">Reference proteome</keyword>
<organism evidence="2 3">
    <name type="scientific">Cellulomonas pakistanensis</name>
    <dbReference type="NCBI Taxonomy" id="992287"/>
    <lineage>
        <taxon>Bacteria</taxon>
        <taxon>Bacillati</taxon>
        <taxon>Actinomycetota</taxon>
        <taxon>Actinomycetes</taxon>
        <taxon>Micrococcales</taxon>
        <taxon>Cellulomonadaceae</taxon>
        <taxon>Cellulomonas</taxon>
    </lineage>
</organism>